<evidence type="ECO:0000259" key="1">
    <source>
        <dbReference type="Pfam" id="PF13472"/>
    </source>
</evidence>
<gene>
    <name evidence="2" type="ORF">SAMN06265380_10581</name>
</gene>
<reference evidence="2 3" key="1">
    <citation type="submission" date="2017-05" db="EMBL/GenBank/DDBJ databases">
        <authorList>
            <person name="Varghese N."/>
            <person name="Submissions S."/>
        </authorList>
    </citation>
    <scope>NUCLEOTIDE SEQUENCE [LARGE SCALE GENOMIC DNA]</scope>
    <source>
        <strain evidence="2 3">DSM 28009</strain>
    </source>
</reference>
<dbReference type="InterPro" id="IPR036514">
    <property type="entry name" value="SGNH_hydro_sf"/>
</dbReference>
<evidence type="ECO:0000313" key="3">
    <source>
        <dbReference type="Proteomes" id="UP000319555"/>
    </source>
</evidence>
<dbReference type="CDD" id="cd01836">
    <property type="entry name" value="FeeA_FeeB_like"/>
    <property type="match status" value="1"/>
</dbReference>
<dbReference type="RefSeq" id="WP_246097232.1">
    <property type="nucleotide sequence ID" value="NZ_CANLVA010000005.1"/>
</dbReference>
<protein>
    <submittedName>
        <fullName evidence="2">Lysophospholipase L1</fullName>
    </submittedName>
</protein>
<sequence>MTKPARIGADQFLRLPLLPLLAAQGISVRRKARFLPEPTGPREGREGRGPRLRLLIAGDSSAAGVGAGTQAQALSGQLVAQLAKSHSVEWRLEAMTGHTTLDTLKRLDGLTDQFDAAITALGVNDVTRGVTKKRFVEHQSRLMHLITDQLGARRVIVTAVPQIGRFPALPQPLAWVLGRQAARLDQGLQQIATGFPQIRHLSIDLPDDPALAASDGYHPSPKAYAIWAEKAAELLRQA</sequence>
<dbReference type="EMBL" id="FXTE01000005">
    <property type="protein sequence ID" value="SMO68112.1"/>
    <property type="molecule type" value="Genomic_DNA"/>
</dbReference>
<dbReference type="Proteomes" id="UP000319555">
    <property type="component" value="Unassembled WGS sequence"/>
</dbReference>
<accession>A0A521D938</accession>
<dbReference type="SUPFAM" id="SSF52266">
    <property type="entry name" value="SGNH hydrolase"/>
    <property type="match status" value="1"/>
</dbReference>
<keyword evidence="3" id="KW-1185">Reference proteome</keyword>
<proteinExistence type="predicted"/>
<dbReference type="Gene3D" id="3.40.50.1110">
    <property type="entry name" value="SGNH hydrolase"/>
    <property type="match status" value="1"/>
</dbReference>
<dbReference type="GO" id="GO:0016788">
    <property type="term" value="F:hydrolase activity, acting on ester bonds"/>
    <property type="evidence" value="ECO:0007669"/>
    <property type="project" value="UniProtKB-ARBA"/>
</dbReference>
<dbReference type="Pfam" id="PF13472">
    <property type="entry name" value="Lipase_GDSL_2"/>
    <property type="match status" value="1"/>
</dbReference>
<dbReference type="InterPro" id="IPR013830">
    <property type="entry name" value="SGNH_hydro"/>
</dbReference>
<dbReference type="AlphaFoldDB" id="A0A521D938"/>
<feature type="domain" description="SGNH hydrolase-type esterase" evidence="1">
    <location>
        <begin position="58"/>
        <end position="226"/>
    </location>
</feature>
<name>A0A521D938_9RHOB</name>
<evidence type="ECO:0000313" key="2">
    <source>
        <dbReference type="EMBL" id="SMO68112.1"/>
    </source>
</evidence>
<organism evidence="2 3">
    <name type="scientific">Ruegeria faecimaris</name>
    <dbReference type="NCBI Taxonomy" id="686389"/>
    <lineage>
        <taxon>Bacteria</taxon>
        <taxon>Pseudomonadati</taxon>
        <taxon>Pseudomonadota</taxon>
        <taxon>Alphaproteobacteria</taxon>
        <taxon>Rhodobacterales</taxon>
        <taxon>Roseobacteraceae</taxon>
        <taxon>Ruegeria</taxon>
    </lineage>
</organism>